<feature type="non-terminal residue" evidence="1">
    <location>
        <position position="1"/>
    </location>
</feature>
<protein>
    <submittedName>
        <fullName evidence="1">Uncharacterized protein</fullName>
    </submittedName>
</protein>
<reference evidence="1 2" key="1">
    <citation type="journal article" date="2024" name="BMC Genomics">
        <title>Genome assembly of redclaw crayfish (Cherax quadricarinatus) provides insights into its immune adaptation and hypoxia tolerance.</title>
        <authorList>
            <person name="Liu Z."/>
            <person name="Zheng J."/>
            <person name="Li H."/>
            <person name="Fang K."/>
            <person name="Wang S."/>
            <person name="He J."/>
            <person name="Zhou D."/>
            <person name="Weng S."/>
            <person name="Chi M."/>
            <person name="Gu Z."/>
            <person name="He J."/>
            <person name="Li F."/>
            <person name="Wang M."/>
        </authorList>
    </citation>
    <scope>NUCLEOTIDE SEQUENCE [LARGE SCALE GENOMIC DNA]</scope>
    <source>
        <strain evidence="1">ZL_2023a</strain>
    </source>
</reference>
<dbReference type="AlphaFoldDB" id="A0AAW0WA27"/>
<accession>A0AAW0WA27</accession>
<evidence type="ECO:0000313" key="2">
    <source>
        <dbReference type="Proteomes" id="UP001445076"/>
    </source>
</evidence>
<comment type="caution">
    <text evidence="1">The sequence shown here is derived from an EMBL/GenBank/DDBJ whole genome shotgun (WGS) entry which is preliminary data.</text>
</comment>
<proteinExistence type="predicted"/>
<sequence>FIQRIVFFLVMLNTRTRQGLPDHLKDPYTTGLPGYPEYLYKLGLHDHLKDPYTTGLPGYPEYLYKSGLHDHLKDPYTTGLPGHPEYSFKTGLPKNQTLEINITSLLH</sequence>
<dbReference type="Proteomes" id="UP001445076">
    <property type="component" value="Unassembled WGS sequence"/>
</dbReference>
<dbReference type="EMBL" id="JARKIK010000075">
    <property type="protein sequence ID" value="KAK8727637.1"/>
    <property type="molecule type" value="Genomic_DNA"/>
</dbReference>
<organism evidence="1 2">
    <name type="scientific">Cherax quadricarinatus</name>
    <name type="common">Australian red claw crayfish</name>
    <dbReference type="NCBI Taxonomy" id="27406"/>
    <lineage>
        <taxon>Eukaryota</taxon>
        <taxon>Metazoa</taxon>
        <taxon>Ecdysozoa</taxon>
        <taxon>Arthropoda</taxon>
        <taxon>Crustacea</taxon>
        <taxon>Multicrustacea</taxon>
        <taxon>Malacostraca</taxon>
        <taxon>Eumalacostraca</taxon>
        <taxon>Eucarida</taxon>
        <taxon>Decapoda</taxon>
        <taxon>Pleocyemata</taxon>
        <taxon>Astacidea</taxon>
        <taxon>Parastacoidea</taxon>
        <taxon>Parastacidae</taxon>
        <taxon>Cherax</taxon>
    </lineage>
</organism>
<name>A0AAW0WA27_CHEQU</name>
<evidence type="ECO:0000313" key="1">
    <source>
        <dbReference type="EMBL" id="KAK8727637.1"/>
    </source>
</evidence>
<keyword evidence="2" id="KW-1185">Reference proteome</keyword>
<gene>
    <name evidence="1" type="ORF">OTU49_009664</name>
</gene>